<dbReference type="RefSeq" id="WP_138403730.1">
    <property type="nucleotide sequence ID" value="NZ_JBQKLU010000002.1"/>
</dbReference>
<comment type="caution">
    <text evidence="2">The sequence shown here is derived from an EMBL/GenBank/DDBJ whole genome shotgun (WGS) entry which is preliminary data.</text>
</comment>
<protein>
    <submittedName>
        <fullName evidence="2">Uncharacterized protein</fullName>
    </submittedName>
</protein>
<dbReference type="AlphaFoldDB" id="A0A5R9ENV8"/>
<evidence type="ECO:0000313" key="2">
    <source>
        <dbReference type="EMBL" id="TLQ49199.1"/>
    </source>
</evidence>
<proteinExistence type="predicted"/>
<organism evidence="2 3">
    <name type="scientific">Ruoffia tabacinasalis</name>
    <dbReference type="NCBI Taxonomy" id="87458"/>
    <lineage>
        <taxon>Bacteria</taxon>
        <taxon>Bacillati</taxon>
        <taxon>Bacillota</taxon>
        <taxon>Bacilli</taxon>
        <taxon>Lactobacillales</taxon>
        <taxon>Aerococcaceae</taxon>
        <taxon>Ruoffia</taxon>
    </lineage>
</organism>
<keyword evidence="1" id="KW-0812">Transmembrane</keyword>
<keyword evidence="1" id="KW-0472">Membrane</keyword>
<gene>
    <name evidence="2" type="ORF">FEZ33_02065</name>
</gene>
<evidence type="ECO:0000313" key="3">
    <source>
        <dbReference type="Proteomes" id="UP000306420"/>
    </source>
</evidence>
<feature type="transmembrane region" description="Helical" evidence="1">
    <location>
        <begin position="16"/>
        <end position="37"/>
    </location>
</feature>
<evidence type="ECO:0000256" key="1">
    <source>
        <dbReference type="SAM" id="Phobius"/>
    </source>
</evidence>
<sequence length="224" mass="26693">MFEQWLEMEQFYFTDMWIFVTISCVLGIIFFASIAYIKKRIVQIIALVTIIFWLITGVFVYRGYEEHHEMIDLNSYINAANRTYEKKIFFDFPYSYSELSLYKQGYMKKYFEALPFYDEDQLSEEVEYKGSDGTYYYIEAKGDIYYTSQRILSFSDQVDEPQRLGVQYHLDDQQFETIGFINPSSVFLESYIIPQSLSDLEVSEEDKENAVYHSDQQIGRWLSP</sequence>
<accession>A0A5R9ENV8</accession>
<reference evidence="2 3" key="1">
    <citation type="submission" date="2019-05" db="EMBL/GenBank/DDBJ databases">
        <title>The metagenome of a microbial culture collection derived from dairy environment covers the genomic content of the human microbiome.</title>
        <authorList>
            <person name="Roder T."/>
            <person name="Wuthrich D."/>
            <person name="Sattari Z."/>
            <person name="Von Ah U."/>
            <person name="Bar C."/>
            <person name="Ronchi F."/>
            <person name="Macpherson A.J."/>
            <person name="Ganal-Vonarburg S.C."/>
            <person name="Bruggmann R."/>
            <person name="Vergeres G."/>
        </authorList>
    </citation>
    <scope>NUCLEOTIDE SEQUENCE [LARGE SCALE GENOMIC DNA]</scope>
    <source>
        <strain evidence="2 3">FAM 24227</strain>
    </source>
</reference>
<dbReference type="Proteomes" id="UP000306420">
    <property type="component" value="Unassembled WGS sequence"/>
</dbReference>
<name>A0A5R9ENV8_9LACT</name>
<dbReference type="EMBL" id="VBSP01000003">
    <property type="protein sequence ID" value="TLQ49199.1"/>
    <property type="molecule type" value="Genomic_DNA"/>
</dbReference>
<feature type="transmembrane region" description="Helical" evidence="1">
    <location>
        <begin position="44"/>
        <end position="64"/>
    </location>
</feature>
<keyword evidence="1" id="KW-1133">Transmembrane helix</keyword>
<dbReference type="OrthoDB" id="2139571at2"/>